<gene>
    <name evidence="1" type="ORF">KIH39_03070</name>
</gene>
<protein>
    <submittedName>
        <fullName evidence="1">HAD family hydrolase</fullName>
    </submittedName>
</protein>
<accession>A0A8E6B9A0</accession>
<keyword evidence="2" id="KW-1185">Reference proteome</keyword>
<dbReference type="InterPro" id="IPR036412">
    <property type="entry name" value="HAD-like_sf"/>
</dbReference>
<proteinExistence type="predicted"/>
<dbReference type="KEGG" id="tsph:KIH39_03070"/>
<organism evidence="1 2">
    <name type="scientific">Telmatocola sphagniphila</name>
    <dbReference type="NCBI Taxonomy" id="1123043"/>
    <lineage>
        <taxon>Bacteria</taxon>
        <taxon>Pseudomonadati</taxon>
        <taxon>Planctomycetota</taxon>
        <taxon>Planctomycetia</taxon>
        <taxon>Gemmatales</taxon>
        <taxon>Gemmataceae</taxon>
    </lineage>
</organism>
<dbReference type="Pfam" id="PF13242">
    <property type="entry name" value="Hydrolase_like"/>
    <property type="match status" value="1"/>
</dbReference>
<dbReference type="AlphaFoldDB" id="A0A8E6B9A0"/>
<dbReference type="GO" id="GO:0016787">
    <property type="term" value="F:hydrolase activity"/>
    <property type="evidence" value="ECO:0007669"/>
    <property type="project" value="UniProtKB-KW"/>
</dbReference>
<dbReference type="SUPFAM" id="SSF56784">
    <property type="entry name" value="HAD-like"/>
    <property type="match status" value="1"/>
</dbReference>
<dbReference type="RefSeq" id="WP_213497803.1">
    <property type="nucleotide sequence ID" value="NZ_CP074694.1"/>
</dbReference>
<sequence>MALTLDQYADALFARKDIMFPAAPDPKPMKAKPHVKKMTGLKAVFWNIYGTLLVISEGNFKLKSDIELMLNVALDKTIHEFKMWQSMSRKPGQPAEYMREIYDRALREATMLPSRNEKYPETRSELIWENIIKRLLQKEYKFDAAMYGSLNQFTQKVAFFFHVAMQGAGAFPGAADTIRNLESLGIAQGLYADGQCFSTAHLGWCLREQNSTFDMDLLIPGRNRKISCNFNARKPSEAFLATVTSHLELLNISPDQALHVGCDMNRDIIPAKAAGLRTALFVGDRNAVIASPEQLKDDSTRPDMLLTELSQLNFILG</sequence>
<name>A0A8E6B9A0_9BACT</name>
<keyword evidence="1" id="KW-0378">Hydrolase</keyword>
<dbReference type="EMBL" id="CP074694">
    <property type="protein sequence ID" value="QVL32913.1"/>
    <property type="molecule type" value="Genomic_DNA"/>
</dbReference>
<dbReference type="Gene3D" id="3.40.50.1000">
    <property type="entry name" value="HAD superfamily/HAD-like"/>
    <property type="match status" value="1"/>
</dbReference>
<reference evidence="1" key="1">
    <citation type="submission" date="2021-05" db="EMBL/GenBank/DDBJ databases">
        <title>Complete genome sequence of the cellulolytic planctomycete Telmatocola sphagniphila SP2T and characterization of the first cellulase from planctomycetes.</title>
        <authorList>
            <person name="Rakitin A.L."/>
            <person name="Beletsky A.V."/>
            <person name="Naumoff D.G."/>
            <person name="Kulichevskaya I.S."/>
            <person name="Mardanov A.V."/>
            <person name="Ravin N.V."/>
            <person name="Dedysh S.N."/>
        </authorList>
    </citation>
    <scope>NUCLEOTIDE SEQUENCE</scope>
    <source>
        <strain evidence="1">SP2T</strain>
    </source>
</reference>
<dbReference type="Proteomes" id="UP000676194">
    <property type="component" value="Chromosome"/>
</dbReference>
<evidence type="ECO:0000313" key="2">
    <source>
        <dbReference type="Proteomes" id="UP000676194"/>
    </source>
</evidence>
<dbReference type="InterPro" id="IPR023214">
    <property type="entry name" value="HAD_sf"/>
</dbReference>
<evidence type="ECO:0000313" key="1">
    <source>
        <dbReference type="EMBL" id="QVL32913.1"/>
    </source>
</evidence>